<name>A0A9P4XDN6_9HYPO</name>
<reference evidence="2 3" key="1">
    <citation type="submission" date="2018-06" db="EMBL/GenBank/DDBJ databases">
        <title>Genome analysis of cellulolytic fungus Trichoderma lentiforme CFAM-422.</title>
        <authorList>
            <person name="Steindorff A.S."/>
            <person name="Formighieri E.F."/>
            <person name="Midorikawa G.E.O."/>
            <person name="Tamietti M.S."/>
            <person name="Ramos E.Z."/>
            <person name="Silva A.S."/>
            <person name="Bon E.P.S."/>
            <person name="Mendes T.D."/>
            <person name="Damaso M.C.T."/>
            <person name="Favaro L.C.L."/>
        </authorList>
    </citation>
    <scope>NUCLEOTIDE SEQUENCE [LARGE SCALE GENOMIC DNA]</scope>
    <source>
        <strain evidence="2 3">CFAM-422</strain>
    </source>
</reference>
<comment type="caution">
    <text evidence="2">The sequence shown here is derived from an EMBL/GenBank/DDBJ whole genome shotgun (WGS) entry which is preliminary data.</text>
</comment>
<proteinExistence type="predicted"/>
<organism evidence="2 3">
    <name type="scientific">Trichoderma lentiforme</name>
    <dbReference type="NCBI Taxonomy" id="1567552"/>
    <lineage>
        <taxon>Eukaryota</taxon>
        <taxon>Fungi</taxon>
        <taxon>Dikarya</taxon>
        <taxon>Ascomycota</taxon>
        <taxon>Pezizomycotina</taxon>
        <taxon>Sordariomycetes</taxon>
        <taxon>Hypocreomycetidae</taxon>
        <taxon>Hypocreales</taxon>
        <taxon>Hypocreaceae</taxon>
        <taxon>Trichoderma</taxon>
    </lineage>
</organism>
<feature type="transmembrane region" description="Helical" evidence="1">
    <location>
        <begin position="23"/>
        <end position="46"/>
    </location>
</feature>
<keyword evidence="1" id="KW-0472">Membrane</keyword>
<dbReference type="EMBL" id="QLNT01000013">
    <property type="protein sequence ID" value="KAF3068830.1"/>
    <property type="molecule type" value="Genomic_DNA"/>
</dbReference>
<keyword evidence="1" id="KW-0812">Transmembrane</keyword>
<dbReference type="Proteomes" id="UP000801864">
    <property type="component" value="Unassembled WGS sequence"/>
</dbReference>
<evidence type="ECO:0000256" key="1">
    <source>
        <dbReference type="SAM" id="Phobius"/>
    </source>
</evidence>
<evidence type="ECO:0000313" key="2">
    <source>
        <dbReference type="EMBL" id="KAF3068830.1"/>
    </source>
</evidence>
<dbReference type="AlphaFoldDB" id="A0A9P4XDN6"/>
<gene>
    <name evidence="2" type="ORF">CFAM422_007851</name>
</gene>
<keyword evidence="1" id="KW-1133">Transmembrane helix</keyword>
<sequence length="153" mass="17209">MAPGYRSPFDHPPSPKPIHNADIMPLALAIFLCISIIVCLILFVFCTATRHNQNKHLLHRDDASAPAQEMVLDQSFFPKNLAVPPGEDPQRAVNIRDEHRIDDLQQPLLPAGTYNNSPANDAEMATRRHDNVYKGSIHWHGINILNTSWGWMA</sequence>
<keyword evidence="3" id="KW-1185">Reference proteome</keyword>
<accession>A0A9P4XDN6</accession>
<protein>
    <submittedName>
        <fullName evidence="2">Uncharacterized protein</fullName>
    </submittedName>
</protein>
<evidence type="ECO:0000313" key="3">
    <source>
        <dbReference type="Proteomes" id="UP000801864"/>
    </source>
</evidence>